<dbReference type="SUPFAM" id="SSF109604">
    <property type="entry name" value="HD-domain/PDEase-like"/>
    <property type="match status" value="1"/>
</dbReference>
<dbReference type="PANTHER" id="PTHR43155">
    <property type="entry name" value="CYCLIC DI-GMP PHOSPHODIESTERASE PA4108-RELATED"/>
    <property type="match status" value="1"/>
</dbReference>
<dbReference type="CDD" id="cd00077">
    <property type="entry name" value="HDc"/>
    <property type="match status" value="1"/>
</dbReference>
<dbReference type="SMART" id="SM00471">
    <property type="entry name" value="HDc"/>
    <property type="match status" value="1"/>
</dbReference>
<name>A0A2K9B1E2_9GAMM</name>
<dbReference type="NCBIfam" id="TIGR00277">
    <property type="entry name" value="HDIG"/>
    <property type="match status" value="1"/>
</dbReference>
<accession>A0A2K9B1E2</accession>
<evidence type="ECO:0000313" key="1">
    <source>
        <dbReference type="EMBL" id="AUD78728.1"/>
    </source>
</evidence>
<dbReference type="PROSITE" id="PS51832">
    <property type="entry name" value="HD_GYP"/>
    <property type="match status" value="1"/>
</dbReference>
<organism evidence="1 2">
    <name type="scientific">Kangiella profundi</name>
    <dbReference type="NCBI Taxonomy" id="1561924"/>
    <lineage>
        <taxon>Bacteria</taxon>
        <taxon>Pseudomonadati</taxon>
        <taxon>Pseudomonadota</taxon>
        <taxon>Gammaproteobacteria</taxon>
        <taxon>Kangiellales</taxon>
        <taxon>Kangiellaceae</taxon>
        <taxon>Kangiella</taxon>
    </lineage>
</organism>
<dbReference type="InterPro" id="IPR021812">
    <property type="entry name" value="DUF3391"/>
</dbReference>
<dbReference type="InterPro" id="IPR006674">
    <property type="entry name" value="HD_domain"/>
</dbReference>
<protein>
    <submittedName>
        <fullName evidence="1">HD-GYP domain-containing protein</fullName>
    </submittedName>
</protein>
<dbReference type="InterPro" id="IPR003607">
    <property type="entry name" value="HD/PDEase_dom"/>
</dbReference>
<dbReference type="Pfam" id="PF13487">
    <property type="entry name" value="HD_5"/>
    <property type="match status" value="1"/>
</dbReference>
<dbReference type="OrthoDB" id="9816273at2"/>
<dbReference type="KEGG" id="kpd:CW740_05475"/>
<dbReference type="InterPro" id="IPR006675">
    <property type="entry name" value="HDIG_dom"/>
</dbReference>
<dbReference type="AlphaFoldDB" id="A0A2K9B1E2"/>
<evidence type="ECO:0000313" key="2">
    <source>
        <dbReference type="Proteomes" id="UP000232693"/>
    </source>
</evidence>
<dbReference type="Pfam" id="PF11871">
    <property type="entry name" value="DUF3391"/>
    <property type="match status" value="1"/>
</dbReference>
<dbReference type="PROSITE" id="PS51831">
    <property type="entry name" value="HD"/>
    <property type="match status" value="1"/>
</dbReference>
<proteinExistence type="predicted"/>
<dbReference type="GO" id="GO:0008081">
    <property type="term" value="F:phosphoric diester hydrolase activity"/>
    <property type="evidence" value="ECO:0007669"/>
    <property type="project" value="UniProtKB-ARBA"/>
</dbReference>
<gene>
    <name evidence="1" type="ORF">CW740_05475</name>
</gene>
<dbReference type="PANTHER" id="PTHR43155:SF2">
    <property type="entry name" value="CYCLIC DI-GMP PHOSPHODIESTERASE PA4108"/>
    <property type="match status" value="1"/>
</dbReference>
<dbReference type="RefSeq" id="WP_106646582.1">
    <property type="nucleotide sequence ID" value="NZ_BMGO01000001.1"/>
</dbReference>
<sequence length="405" mass="46323">MSLKVKIPADSLQLGMYVVELDRPWLDVPLMFQKFMIKREVELKTLKEYCKYVYIEVDEQFWSLQKDKLKAKAKTAPLPENTPLHHELKRAHGTYEAAREEAINLFELAKMGMSLDIAHTRRVIQSCMISIMSNANALFWLTRIKDKSQFTAEHSVRVAILAIALGKYLKLDEEQLELLGLCGMLHDLGKTQIPEEIVDKPCQLTEVEMRVMQKHTILGYELVNSDHTINRTVKDVIKNHHAHIDGTGYPKLPAEQISFYCRIISIVDAYDSMTSDTCYNRSLSARDALKELFNQRNKQFDGELVEAFIRMLGIYPPGTLVEMSNGEVGIVISTHPEKKLKPKVELVRDSEGKLRKSLIIDLSKSPADKSGMRYSIKRPLADGAMGFDMRSYIQQTHHIQSNSQR</sequence>
<dbReference type="InterPro" id="IPR037522">
    <property type="entry name" value="HD_GYP_dom"/>
</dbReference>
<keyword evidence="2" id="KW-1185">Reference proteome</keyword>
<reference evidence="1 2" key="1">
    <citation type="submission" date="2017-12" db="EMBL/GenBank/DDBJ databases">
        <title>Kangiella profundi FT102 completed genome.</title>
        <authorList>
            <person name="Xu J."/>
            <person name="Wang J."/>
            <person name="Lu Y."/>
        </authorList>
    </citation>
    <scope>NUCLEOTIDE SEQUENCE [LARGE SCALE GENOMIC DNA]</scope>
    <source>
        <strain evidence="1 2">FT102</strain>
    </source>
</reference>
<dbReference type="Gene3D" id="1.10.3210.10">
    <property type="entry name" value="Hypothetical protein af1432"/>
    <property type="match status" value="1"/>
</dbReference>
<dbReference type="EMBL" id="CP025120">
    <property type="protein sequence ID" value="AUD78728.1"/>
    <property type="molecule type" value="Genomic_DNA"/>
</dbReference>
<dbReference type="Proteomes" id="UP000232693">
    <property type="component" value="Chromosome"/>
</dbReference>